<evidence type="ECO:0000256" key="1">
    <source>
        <dbReference type="SAM" id="Phobius"/>
    </source>
</evidence>
<dbReference type="OrthoDB" id="9810176at2"/>
<accession>A0A1M6MW43</accession>
<dbReference type="RefSeq" id="WP_072906672.1">
    <property type="nucleotide sequence ID" value="NZ_FRAI01000008.1"/>
</dbReference>
<name>A0A1M6MW43_9FIRM</name>
<keyword evidence="1" id="KW-1133">Transmembrane helix</keyword>
<dbReference type="InterPro" id="IPR019206">
    <property type="entry name" value="DUF2085_TM"/>
</dbReference>
<feature type="transmembrane region" description="Helical" evidence="1">
    <location>
        <begin position="24"/>
        <end position="42"/>
    </location>
</feature>
<dbReference type="EMBL" id="FRAI01000008">
    <property type="protein sequence ID" value="SHJ87619.1"/>
    <property type="molecule type" value="Genomic_DNA"/>
</dbReference>
<dbReference type="Proteomes" id="UP000243547">
    <property type="component" value="Unassembled WGS sequence"/>
</dbReference>
<sequence length="93" mass="10845">MPSSNISFFLKFIKKRSFYYHVKYKYYVNYFLAFLLIIPLAIDGGLQYLGFFTSNNPRRFVTGILGGIATIIFLKSAIDLGYYHGKIVKNWLK</sequence>
<keyword evidence="3" id="KW-1185">Reference proteome</keyword>
<protein>
    <submittedName>
        <fullName evidence="2">Predicted membrane protein</fullName>
    </submittedName>
</protein>
<keyword evidence="1" id="KW-0472">Membrane</keyword>
<organism evidence="2 3">
    <name type="scientific">Anaerobranca californiensis DSM 14826</name>
    <dbReference type="NCBI Taxonomy" id="1120989"/>
    <lineage>
        <taxon>Bacteria</taxon>
        <taxon>Bacillati</taxon>
        <taxon>Bacillota</taxon>
        <taxon>Clostridia</taxon>
        <taxon>Eubacteriales</taxon>
        <taxon>Proteinivoracaceae</taxon>
        <taxon>Anaerobranca</taxon>
    </lineage>
</organism>
<evidence type="ECO:0000313" key="2">
    <source>
        <dbReference type="EMBL" id="SHJ87619.1"/>
    </source>
</evidence>
<keyword evidence="1" id="KW-0812">Transmembrane</keyword>
<dbReference type="AlphaFoldDB" id="A0A1M6MW43"/>
<proteinExistence type="predicted"/>
<evidence type="ECO:0000313" key="3">
    <source>
        <dbReference type="Proteomes" id="UP000243547"/>
    </source>
</evidence>
<reference evidence="3" key="1">
    <citation type="submission" date="2016-11" db="EMBL/GenBank/DDBJ databases">
        <authorList>
            <person name="Varghese N."/>
            <person name="Submissions S."/>
        </authorList>
    </citation>
    <scope>NUCLEOTIDE SEQUENCE [LARGE SCALE GENOMIC DNA]</scope>
    <source>
        <strain evidence="3">DSM 14826</strain>
    </source>
</reference>
<gene>
    <name evidence="2" type="ORF">SAMN02745227_00920</name>
</gene>
<dbReference type="Pfam" id="PF09858">
    <property type="entry name" value="DUF2085"/>
    <property type="match status" value="1"/>
</dbReference>
<feature type="transmembrane region" description="Helical" evidence="1">
    <location>
        <begin position="62"/>
        <end position="83"/>
    </location>
</feature>